<accession>A0ABS4HWN0</accession>
<sequence length="228" mass="26253">MKKAELIKQTQSEFDAMLLDKSIETLKIWNCKIKDFSKLNTLTNLRELAIFSFETGTLNNLKELKNLEKLRIIHLPQIHSLEELTNLESLTELSLESLPSWDSSGKTLIFDNLNSLSSLTNLKKLVLMKAKVLNHGLSPLEKLNKLEVFETDNTFSVRDFAKLSLKLPKVKCAYFKAYHSVNYSKCKKCDSFKVKLTGIENNKMLCPICNIDKLKKYEIEFEKLKNEG</sequence>
<dbReference type="EMBL" id="JAGGKV010000004">
    <property type="protein sequence ID" value="MBP1963061.1"/>
    <property type="molecule type" value="Genomic_DNA"/>
</dbReference>
<proteinExistence type="predicted"/>
<evidence type="ECO:0000313" key="2">
    <source>
        <dbReference type="Proteomes" id="UP001519344"/>
    </source>
</evidence>
<dbReference type="Proteomes" id="UP001519344">
    <property type="component" value="Unassembled WGS sequence"/>
</dbReference>
<protein>
    <recommendedName>
        <fullName evidence="3">Leucine-rich repeat domain-containing protein</fullName>
    </recommendedName>
</protein>
<organism evidence="1 2">
    <name type="scientific">Paenibacillus aceris</name>
    <dbReference type="NCBI Taxonomy" id="869555"/>
    <lineage>
        <taxon>Bacteria</taxon>
        <taxon>Bacillati</taxon>
        <taxon>Bacillota</taxon>
        <taxon>Bacilli</taxon>
        <taxon>Bacillales</taxon>
        <taxon>Paenibacillaceae</taxon>
        <taxon>Paenibacillus</taxon>
    </lineage>
</organism>
<dbReference type="RefSeq" id="WP_167065583.1">
    <property type="nucleotide sequence ID" value="NZ_JAAOZR010000042.1"/>
</dbReference>
<name>A0ABS4HWN0_9BACL</name>
<evidence type="ECO:0008006" key="3">
    <source>
        <dbReference type="Google" id="ProtNLM"/>
    </source>
</evidence>
<gene>
    <name evidence="1" type="ORF">J2Z65_002277</name>
</gene>
<reference evidence="1 2" key="1">
    <citation type="submission" date="2021-03" db="EMBL/GenBank/DDBJ databases">
        <title>Genomic Encyclopedia of Type Strains, Phase IV (KMG-IV): sequencing the most valuable type-strain genomes for metagenomic binning, comparative biology and taxonomic classification.</title>
        <authorList>
            <person name="Goeker M."/>
        </authorList>
    </citation>
    <scope>NUCLEOTIDE SEQUENCE [LARGE SCALE GENOMIC DNA]</scope>
    <source>
        <strain evidence="1 2">DSM 24950</strain>
    </source>
</reference>
<dbReference type="SUPFAM" id="SSF52058">
    <property type="entry name" value="L domain-like"/>
    <property type="match status" value="1"/>
</dbReference>
<dbReference type="Gene3D" id="3.80.10.10">
    <property type="entry name" value="Ribonuclease Inhibitor"/>
    <property type="match status" value="1"/>
</dbReference>
<evidence type="ECO:0000313" key="1">
    <source>
        <dbReference type="EMBL" id="MBP1963061.1"/>
    </source>
</evidence>
<comment type="caution">
    <text evidence="1">The sequence shown here is derived from an EMBL/GenBank/DDBJ whole genome shotgun (WGS) entry which is preliminary data.</text>
</comment>
<keyword evidence="2" id="KW-1185">Reference proteome</keyword>
<dbReference type="InterPro" id="IPR032675">
    <property type="entry name" value="LRR_dom_sf"/>
</dbReference>